<dbReference type="InterPro" id="IPR023346">
    <property type="entry name" value="Lysozyme-like_dom_sf"/>
</dbReference>
<dbReference type="GO" id="GO:0003796">
    <property type="term" value="F:lysozyme activity"/>
    <property type="evidence" value="ECO:0007669"/>
    <property type="project" value="UniProtKB-EC"/>
</dbReference>
<dbReference type="GO" id="GO:0031640">
    <property type="term" value="P:killing of cells of another organism"/>
    <property type="evidence" value="ECO:0007669"/>
    <property type="project" value="UniProtKB-KW"/>
</dbReference>
<keyword evidence="2 3" id="KW-0081">Bacteriolytic enzyme</keyword>
<feature type="chain" id="PRO_5014954790" description="Lysozyme" evidence="4">
    <location>
        <begin position="25"/>
        <end position="171"/>
    </location>
</feature>
<dbReference type="RefSeq" id="WP_100370217.1">
    <property type="nucleotide sequence ID" value="NZ_PENG01000001.1"/>
</dbReference>
<name>A0A2M8TSZ4_PREIN</name>
<sequence>MRTRSKLVVLSLCLVYLSCFHLSAQEIGKTLFSLPPFERAVVCIKHFEGLHSWKDYPYVGYGHRLLPGERFTAAMTERQADSMLRVDLMKRLMIFKDYGKDALLLAVLSYNVGTGRLLGYGKHPKSQLLRKIESGNRNFYCEFVSFCRYKGKILRGLVKRRKVEFALFYVP</sequence>
<comment type="catalytic activity">
    <reaction evidence="3">
        <text>Hydrolysis of (1-&gt;4)-beta-linkages between N-acetylmuramic acid and N-acetyl-D-glucosamine residues in a peptidoglycan and between N-acetyl-D-glucosamine residues in chitodextrins.</text>
        <dbReference type="EC" id="3.2.1.17"/>
    </reaction>
</comment>
<evidence type="ECO:0000256" key="2">
    <source>
        <dbReference type="ARBA" id="ARBA00022638"/>
    </source>
</evidence>
<dbReference type="Pfam" id="PF00959">
    <property type="entry name" value="Phage_lysozyme"/>
    <property type="match status" value="1"/>
</dbReference>
<evidence type="ECO:0000313" key="6">
    <source>
        <dbReference type="Proteomes" id="UP000229884"/>
    </source>
</evidence>
<proteinExistence type="inferred from homology"/>
<dbReference type="InterPro" id="IPR002196">
    <property type="entry name" value="Glyco_hydro_24"/>
</dbReference>
<keyword evidence="1 3" id="KW-0929">Antimicrobial</keyword>
<gene>
    <name evidence="5" type="ORF">CTM58_02515</name>
</gene>
<feature type="signal peptide" evidence="4">
    <location>
        <begin position="1"/>
        <end position="24"/>
    </location>
</feature>
<dbReference type="GO" id="GO:0009253">
    <property type="term" value="P:peptidoglycan catabolic process"/>
    <property type="evidence" value="ECO:0007669"/>
    <property type="project" value="InterPro"/>
</dbReference>
<dbReference type="EMBL" id="PENG01000001">
    <property type="protein sequence ID" value="PJI27064.1"/>
    <property type="molecule type" value="Genomic_DNA"/>
</dbReference>
<comment type="similarity">
    <text evidence="3">Belongs to the glycosyl hydrolase 24 family.</text>
</comment>
<accession>A0A2M8TSZ4</accession>
<keyword evidence="3" id="KW-0378">Hydrolase</keyword>
<keyword evidence="4" id="KW-0732">Signal</keyword>
<dbReference type="InterPro" id="IPR023347">
    <property type="entry name" value="Lysozyme_dom_sf"/>
</dbReference>
<evidence type="ECO:0000256" key="3">
    <source>
        <dbReference type="RuleBase" id="RU003788"/>
    </source>
</evidence>
<dbReference type="Gene3D" id="1.10.530.40">
    <property type="match status" value="1"/>
</dbReference>
<protein>
    <recommendedName>
        <fullName evidence="3">Lysozyme</fullName>
        <ecNumber evidence="3">3.2.1.17</ecNumber>
    </recommendedName>
</protein>
<dbReference type="SUPFAM" id="SSF53955">
    <property type="entry name" value="Lysozyme-like"/>
    <property type="match status" value="1"/>
</dbReference>
<dbReference type="GO" id="GO:0016998">
    <property type="term" value="P:cell wall macromolecule catabolic process"/>
    <property type="evidence" value="ECO:0007669"/>
    <property type="project" value="InterPro"/>
</dbReference>
<dbReference type="EC" id="3.2.1.17" evidence="3"/>
<keyword evidence="3" id="KW-0326">Glycosidase</keyword>
<evidence type="ECO:0000256" key="4">
    <source>
        <dbReference type="SAM" id="SignalP"/>
    </source>
</evidence>
<dbReference type="GO" id="GO:0042742">
    <property type="term" value="P:defense response to bacterium"/>
    <property type="evidence" value="ECO:0007669"/>
    <property type="project" value="UniProtKB-KW"/>
</dbReference>
<evidence type="ECO:0000313" key="5">
    <source>
        <dbReference type="EMBL" id="PJI27064.1"/>
    </source>
</evidence>
<dbReference type="Proteomes" id="UP000229884">
    <property type="component" value="Unassembled WGS sequence"/>
</dbReference>
<organism evidence="5 6">
    <name type="scientific">Prevotella intermedia</name>
    <dbReference type="NCBI Taxonomy" id="28131"/>
    <lineage>
        <taxon>Bacteria</taxon>
        <taxon>Pseudomonadati</taxon>
        <taxon>Bacteroidota</taxon>
        <taxon>Bacteroidia</taxon>
        <taxon>Bacteroidales</taxon>
        <taxon>Prevotellaceae</taxon>
        <taxon>Prevotella</taxon>
    </lineage>
</organism>
<dbReference type="AlphaFoldDB" id="A0A2M8TSZ4"/>
<evidence type="ECO:0000256" key="1">
    <source>
        <dbReference type="ARBA" id="ARBA00022529"/>
    </source>
</evidence>
<reference evidence="5 6" key="1">
    <citation type="submission" date="2017-11" db="EMBL/GenBank/DDBJ databases">
        <title>Genome sequencing of Prevotella intermedia KCOM 2832.</title>
        <authorList>
            <person name="Kook J.-K."/>
            <person name="Park S.-N."/>
            <person name="Lim Y.K."/>
        </authorList>
    </citation>
    <scope>NUCLEOTIDE SEQUENCE [LARGE SCALE GENOMIC DNA]</scope>
    <source>
        <strain evidence="5 6">KCOM 2832</strain>
    </source>
</reference>
<comment type="caution">
    <text evidence="5">The sequence shown here is derived from an EMBL/GenBank/DDBJ whole genome shotgun (WGS) entry which is preliminary data.</text>
</comment>